<proteinExistence type="predicted"/>
<feature type="compositionally biased region" description="Basic residues" evidence="1">
    <location>
        <begin position="100"/>
        <end position="185"/>
    </location>
</feature>
<dbReference type="Pfam" id="PF00538">
    <property type="entry name" value="Linker_histone"/>
    <property type="match status" value="1"/>
</dbReference>
<dbReference type="GO" id="GO:0000786">
    <property type="term" value="C:nucleosome"/>
    <property type="evidence" value="ECO:0007669"/>
    <property type="project" value="InterPro"/>
</dbReference>
<dbReference type="Proteomes" id="UP000015103">
    <property type="component" value="Unassembled WGS sequence"/>
</dbReference>
<dbReference type="RefSeq" id="XP_073980627.1">
    <property type="nucleotide sequence ID" value="XM_074124526.1"/>
</dbReference>
<dbReference type="HOGENOM" id="CLU_1301076_0_0_1"/>
<dbReference type="GO" id="GO:0006334">
    <property type="term" value="P:nucleosome assembly"/>
    <property type="evidence" value="ECO:0007669"/>
    <property type="project" value="InterPro"/>
</dbReference>
<sequence length="212" mass="24583">MVELRLNKNRPTVIPRVKMMELLKDALKSLEGSQGLSVAEILKYVTTSQEVQPKAVLPRLLDTIKTAEDMGLIEKLRNDKYALAEGSTYLCGTCGGKKRQRKASRRSCKKKKKVRRKRSVSCKKKKKKKKKKPRRHGRISCKRKKKRARSRSSRRSSRKKHCKKRKKSTKRKKCVKHKTKRKKSSIVRCEDDRTDDIQGTKERPSPPNEVSS</sequence>
<name>T1HDH2_RHOPR</name>
<dbReference type="AlphaFoldDB" id="T1HDH2"/>
<dbReference type="VEuPathDB" id="VectorBase:RPRC002089"/>
<organism evidence="2 3">
    <name type="scientific">Rhodnius prolixus</name>
    <name type="common">Triatomid bug</name>
    <dbReference type="NCBI Taxonomy" id="13249"/>
    <lineage>
        <taxon>Eukaryota</taxon>
        <taxon>Metazoa</taxon>
        <taxon>Ecdysozoa</taxon>
        <taxon>Arthropoda</taxon>
        <taxon>Hexapoda</taxon>
        <taxon>Insecta</taxon>
        <taxon>Pterygota</taxon>
        <taxon>Neoptera</taxon>
        <taxon>Paraneoptera</taxon>
        <taxon>Hemiptera</taxon>
        <taxon>Heteroptera</taxon>
        <taxon>Panheteroptera</taxon>
        <taxon>Cimicomorpha</taxon>
        <taxon>Reduviidae</taxon>
        <taxon>Triatominae</taxon>
        <taxon>Rhodnius</taxon>
    </lineage>
</organism>
<dbReference type="EnsemblMetazoa" id="RPRC002089-RA">
    <property type="protein sequence ID" value="RPRC002089-PA"/>
    <property type="gene ID" value="RPRC002089"/>
</dbReference>
<dbReference type="InParanoid" id="T1HDH2"/>
<evidence type="ECO:0000313" key="2">
    <source>
        <dbReference type="EnsemblMetazoa" id="RPRC002089-PA"/>
    </source>
</evidence>
<protein>
    <submittedName>
        <fullName evidence="2">H15 domain-containing protein</fullName>
    </submittedName>
</protein>
<dbReference type="InterPro" id="IPR036388">
    <property type="entry name" value="WH-like_DNA-bd_sf"/>
</dbReference>
<reference evidence="2" key="1">
    <citation type="submission" date="2015-05" db="UniProtKB">
        <authorList>
            <consortium name="EnsemblMetazoa"/>
        </authorList>
    </citation>
    <scope>IDENTIFICATION</scope>
</reference>
<feature type="compositionally biased region" description="Basic and acidic residues" evidence="1">
    <location>
        <begin position="188"/>
        <end position="204"/>
    </location>
</feature>
<dbReference type="InterPro" id="IPR005818">
    <property type="entry name" value="Histone_H1/H5_H15"/>
</dbReference>
<accession>T1HDH2</accession>
<dbReference type="OMA" id="CEDDRTD"/>
<dbReference type="GO" id="GO:0003677">
    <property type="term" value="F:DNA binding"/>
    <property type="evidence" value="ECO:0007669"/>
    <property type="project" value="InterPro"/>
</dbReference>
<feature type="region of interest" description="Disordered" evidence="1">
    <location>
        <begin position="100"/>
        <end position="212"/>
    </location>
</feature>
<evidence type="ECO:0000256" key="1">
    <source>
        <dbReference type="SAM" id="MobiDB-lite"/>
    </source>
</evidence>
<dbReference type="EMBL" id="ACPB03009507">
    <property type="status" value="NOT_ANNOTATED_CDS"/>
    <property type="molecule type" value="Genomic_DNA"/>
</dbReference>
<evidence type="ECO:0000313" key="3">
    <source>
        <dbReference type="Proteomes" id="UP000015103"/>
    </source>
</evidence>
<keyword evidence="3" id="KW-1185">Reference proteome</keyword>
<dbReference type="Gene3D" id="1.10.10.10">
    <property type="entry name" value="Winged helix-like DNA-binding domain superfamily/Winged helix DNA-binding domain"/>
    <property type="match status" value="1"/>
</dbReference>
<dbReference type="SMART" id="SM00526">
    <property type="entry name" value="H15"/>
    <property type="match status" value="1"/>
</dbReference>
<dbReference type="GeneID" id="141452413"/>